<keyword evidence="2 3" id="KW-0808">Transferase</keyword>
<dbReference type="CDD" id="cd03789">
    <property type="entry name" value="GT9_LPS_heptosyltransferase"/>
    <property type="match status" value="1"/>
</dbReference>
<protein>
    <submittedName>
        <fullName evidence="3">Glycosyltransferase family 9 protein</fullName>
    </submittedName>
</protein>
<dbReference type="KEGG" id="nva:G3M78_08495"/>
<dbReference type="EMBL" id="CP048620">
    <property type="protein sequence ID" value="QPJ65426.1"/>
    <property type="molecule type" value="Genomic_DNA"/>
</dbReference>
<evidence type="ECO:0000313" key="4">
    <source>
        <dbReference type="Proteomes" id="UP000594464"/>
    </source>
</evidence>
<dbReference type="SUPFAM" id="SSF53756">
    <property type="entry name" value="UDP-Glycosyltransferase/glycogen phosphorylase"/>
    <property type="match status" value="1"/>
</dbReference>
<dbReference type="Gene3D" id="3.40.50.2000">
    <property type="entry name" value="Glycogen Phosphorylase B"/>
    <property type="match status" value="2"/>
</dbReference>
<dbReference type="GO" id="GO:0009244">
    <property type="term" value="P:lipopolysaccharide core region biosynthetic process"/>
    <property type="evidence" value="ECO:0007669"/>
    <property type="project" value="TreeGrafter"/>
</dbReference>
<proteinExistence type="predicted"/>
<dbReference type="Proteomes" id="UP000594464">
    <property type="component" value="Chromosome"/>
</dbReference>
<reference evidence="4" key="1">
    <citation type="submission" date="2020-02" db="EMBL/GenBank/DDBJ databases">
        <title>Genomic and physiological characterization of two novel Nitrospinaceae genera.</title>
        <authorList>
            <person name="Mueller A.J."/>
            <person name="Jung M.-Y."/>
            <person name="Strachan C.R."/>
            <person name="Herbold C.W."/>
            <person name="Kirkegaard R.H."/>
            <person name="Daims H."/>
        </authorList>
    </citation>
    <scope>NUCLEOTIDE SEQUENCE [LARGE SCALE GENOMIC DNA]</scope>
</reference>
<dbReference type="InterPro" id="IPR051199">
    <property type="entry name" value="LPS_LOS_Heptosyltrfase"/>
</dbReference>
<evidence type="ECO:0000256" key="2">
    <source>
        <dbReference type="ARBA" id="ARBA00022679"/>
    </source>
</evidence>
<keyword evidence="1" id="KW-0328">Glycosyltransferase</keyword>
<dbReference type="Pfam" id="PF01075">
    <property type="entry name" value="Glyco_transf_9"/>
    <property type="match status" value="1"/>
</dbReference>
<sequence>MGQFSKALEKQVKSLAWQGIGALVRLCRKPAAQDFEWNRVQSVLVVRPDRLGDVVLSTPVYVSLKRSFPDLKTTALVHKDYVPLLQNHPDIDRTLAYDPKRPWKIARQLRKQKFDLSLTLNKSFSATASVLTLLAGAHYRAGYRHAQNAWLYDFHGEPDSEARHETQNNLELLKVLKAPALTEAPRLGFSEDERQAAQNRLEALTRQPGPPVALIKIGSRVPQWGWSPDKFIEVANALVRENQAQLLFIVGPGEENMMRELSRKMEFEPQILPLMSVRELAALMQFCDLLFCNHTGIMHLASAVQTPLAVIFKHGEIKRWGPVNNRHVILEERNGDDLPAPFVTQQILTLLRESKADRSNPNL</sequence>
<name>A0A7T0C2S4_9BACT</name>
<dbReference type="GO" id="GO:0008713">
    <property type="term" value="F:ADP-heptose-lipopolysaccharide heptosyltransferase activity"/>
    <property type="evidence" value="ECO:0007669"/>
    <property type="project" value="TreeGrafter"/>
</dbReference>
<dbReference type="InterPro" id="IPR002201">
    <property type="entry name" value="Glyco_trans_9"/>
</dbReference>
<gene>
    <name evidence="3" type="ORF">G3M78_08495</name>
</gene>
<evidence type="ECO:0000313" key="3">
    <source>
        <dbReference type="EMBL" id="QPJ65426.1"/>
    </source>
</evidence>
<dbReference type="AlphaFoldDB" id="A0A7T0C2S4"/>
<accession>A0A7T0C2S4</accession>
<organism evidence="3 4">
    <name type="scientific">Candidatus Nitrohelix vancouverensis</name>
    <dbReference type="NCBI Taxonomy" id="2705534"/>
    <lineage>
        <taxon>Bacteria</taxon>
        <taxon>Pseudomonadati</taxon>
        <taxon>Nitrospinota/Tectimicrobiota group</taxon>
        <taxon>Nitrospinota</taxon>
        <taxon>Nitrospinia</taxon>
        <taxon>Nitrospinales</taxon>
        <taxon>Nitrospinaceae</taxon>
        <taxon>Candidatus Nitrohelix</taxon>
    </lineage>
</organism>
<dbReference type="GO" id="GO:0005829">
    <property type="term" value="C:cytosol"/>
    <property type="evidence" value="ECO:0007669"/>
    <property type="project" value="TreeGrafter"/>
</dbReference>
<dbReference type="PANTHER" id="PTHR30160">
    <property type="entry name" value="TETRAACYLDISACCHARIDE 4'-KINASE-RELATED"/>
    <property type="match status" value="1"/>
</dbReference>
<evidence type="ECO:0000256" key="1">
    <source>
        <dbReference type="ARBA" id="ARBA00022676"/>
    </source>
</evidence>